<feature type="transmembrane region" description="Helical" evidence="8">
    <location>
        <begin position="134"/>
        <end position="155"/>
    </location>
</feature>
<dbReference type="Gene3D" id="1.20.1080.10">
    <property type="entry name" value="Glycerol uptake facilitator protein"/>
    <property type="match status" value="1"/>
</dbReference>
<dbReference type="AlphaFoldDB" id="A0AAV8W5Y5"/>
<dbReference type="SUPFAM" id="SSF81338">
    <property type="entry name" value="Aquaporin-like"/>
    <property type="match status" value="1"/>
</dbReference>
<feature type="transmembrane region" description="Helical" evidence="8">
    <location>
        <begin position="50"/>
        <end position="72"/>
    </location>
</feature>
<evidence type="ECO:0000256" key="6">
    <source>
        <dbReference type="ARBA" id="ARBA00023136"/>
    </source>
</evidence>
<comment type="similarity">
    <text evidence="2 7">Belongs to the MIP/aquaporin (TC 1.A.8) family.</text>
</comment>
<keyword evidence="5 8" id="KW-1133">Transmembrane helix</keyword>
<evidence type="ECO:0000313" key="9">
    <source>
        <dbReference type="EMBL" id="KAJ8921879.1"/>
    </source>
</evidence>
<dbReference type="Proteomes" id="UP001159042">
    <property type="component" value="Unassembled WGS sequence"/>
</dbReference>
<sequence>MEEDPSSFMKEDKPKIPLVISFLTEVFGTTILMWMGCLGCIYTYNIGPVIPAFAFGLAVTSVIQIFGHISPIHINPAVSLGVLILGKMHWMRFIVYLLGQYVGAMFGFFLLWATMPYTEQTVCLLKVNSFANPLKAFFIEYFATMILMFVVASVVDPANSTYKDSLSLKLGMVVAGLVFSVEPSTGACLNPARSLPPCVFYNDFINHWLYQIGPFAGMATAAAMYRFLFDGTEKYSLHTFLKQKFTWCSH</sequence>
<evidence type="ECO:0000256" key="7">
    <source>
        <dbReference type="RuleBase" id="RU000477"/>
    </source>
</evidence>
<keyword evidence="3 7" id="KW-0813">Transport</keyword>
<reference evidence="9 10" key="1">
    <citation type="journal article" date="2023" name="Insect Mol. Biol.">
        <title>Genome sequencing provides insights into the evolution of gene families encoding plant cell wall-degrading enzymes in longhorned beetles.</title>
        <authorList>
            <person name="Shin N.R."/>
            <person name="Okamura Y."/>
            <person name="Kirsch R."/>
            <person name="Pauchet Y."/>
        </authorList>
    </citation>
    <scope>NUCLEOTIDE SEQUENCE [LARGE SCALE GENOMIC DNA]</scope>
    <source>
        <strain evidence="9">EAD_L_NR</strain>
    </source>
</reference>
<comment type="caution">
    <text evidence="9">The sequence shown here is derived from an EMBL/GenBank/DDBJ whole genome shotgun (WGS) entry which is preliminary data.</text>
</comment>
<dbReference type="PANTHER" id="PTHR19139:SF270">
    <property type="entry name" value="ENTOMOGLYCEROPORIN 1-RELATED"/>
    <property type="match status" value="1"/>
</dbReference>
<keyword evidence="4 7" id="KW-0812">Transmembrane</keyword>
<evidence type="ECO:0000313" key="10">
    <source>
        <dbReference type="Proteomes" id="UP001159042"/>
    </source>
</evidence>
<feature type="transmembrane region" description="Helical" evidence="8">
    <location>
        <begin position="18"/>
        <end position="44"/>
    </location>
</feature>
<dbReference type="EMBL" id="JANEYG010000008">
    <property type="protein sequence ID" value="KAJ8921879.1"/>
    <property type="molecule type" value="Genomic_DNA"/>
</dbReference>
<dbReference type="GO" id="GO:0015267">
    <property type="term" value="F:channel activity"/>
    <property type="evidence" value="ECO:0007669"/>
    <property type="project" value="InterPro"/>
</dbReference>
<evidence type="ECO:0008006" key="11">
    <source>
        <dbReference type="Google" id="ProtNLM"/>
    </source>
</evidence>
<evidence type="ECO:0000256" key="5">
    <source>
        <dbReference type="ARBA" id="ARBA00022989"/>
    </source>
</evidence>
<gene>
    <name evidence="9" type="ORF">NQ315_008512</name>
</gene>
<comment type="subcellular location">
    <subcellularLocation>
        <location evidence="1">Membrane</location>
        <topology evidence="1">Multi-pass membrane protein</topology>
    </subcellularLocation>
</comment>
<feature type="transmembrane region" description="Helical" evidence="8">
    <location>
        <begin position="93"/>
        <end position="114"/>
    </location>
</feature>
<accession>A0AAV8W5Y5</accession>
<keyword evidence="10" id="KW-1185">Reference proteome</keyword>
<dbReference type="InterPro" id="IPR022357">
    <property type="entry name" value="MIP_CS"/>
</dbReference>
<organism evidence="9 10">
    <name type="scientific">Exocentrus adspersus</name>
    <dbReference type="NCBI Taxonomy" id="1586481"/>
    <lineage>
        <taxon>Eukaryota</taxon>
        <taxon>Metazoa</taxon>
        <taxon>Ecdysozoa</taxon>
        <taxon>Arthropoda</taxon>
        <taxon>Hexapoda</taxon>
        <taxon>Insecta</taxon>
        <taxon>Pterygota</taxon>
        <taxon>Neoptera</taxon>
        <taxon>Endopterygota</taxon>
        <taxon>Coleoptera</taxon>
        <taxon>Polyphaga</taxon>
        <taxon>Cucujiformia</taxon>
        <taxon>Chrysomeloidea</taxon>
        <taxon>Cerambycidae</taxon>
        <taxon>Lamiinae</taxon>
        <taxon>Acanthocinini</taxon>
        <taxon>Exocentrus</taxon>
    </lineage>
</organism>
<dbReference type="InterPro" id="IPR034294">
    <property type="entry name" value="Aquaporin_transptr"/>
</dbReference>
<dbReference type="PANTHER" id="PTHR19139">
    <property type="entry name" value="AQUAPORIN TRANSPORTER"/>
    <property type="match status" value="1"/>
</dbReference>
<evidence type="ECO:0000256" key="4">
    <source>
        <dbReference type="ARBA" id="ARBA00022692"/>
    </source>
</evidence>
<dbReference type="InterPro" id="IPR023271">
    <property type="entry name" value="Aquaporin-like"/>
</dbReference>
<dbReference type="PROSITE" id="PS00221">
    <property type="entry name" value="MIP"/>
    <property type="match status" value="1"/>
</dbReference>
<feature type="transmembrane region" description="Helical" evidence="8">
    <location>
        <begin position="207"/>
        <end position="228"/>
    </location>
</feature>
<dbReference type="InterPro" id="IPR000425">
    <property type="entry name" value="MIP"/>
</dbReference>
<dbReference type="Pfam" id="PF00230">
    <property type="entry name" value="MIP"/>
    <property type="match status" value="1"/>
</dbReference>
<name>A0AAV8W5Y5_9CUCU</name>
<dbReference type="PRINTS" id="PR00783">
    <property type="entry name" value="MINTRINSICP"/>
</dbReference>
<protein>
    <recommendedName>
        <fullName evidence="11">Aquaporin</fullName>
    </recommendedName>
</protein>
<proteinExistence type="inferred from homology"/>
<evidence type="ECO:0000256" key="3">
    <source>
        <dbReference type="ARBA" id="ARBA00022448"/>
    </source>
</evidence>
<evidence type="ECO:0000256" key="2">
    <source>
        <dbReference type="ARBA" id="ARBA00006175"/>
    </source>
</evidence>
<dbReference type="GO" id="GO:0005886">
    <property type="term" value="C:plasma membrane"/>
    <property type="evidence" value="ECO:0007669"/>
    <property type="project" value="TreeGrafter"/>
</dbReference>
<keyword evidence="6 8" id="KW-0472">Membrane</keyword>
<evidence type="ECO:0000256" key="1">
    <source>
        <dbReference type="ARBA" id="ARBA00004141"/>
    </source>
</evidence>
<evidence type="ECO:0000256" key="8">
    <source>
        <dbReference type="SAM" id="Phobius"/>
    </source>
</evidence>